<organism evidence="1 2">
    <name type="scientific">Flavobacterium salmonis</name>
    <dbReference type="NCBI Taxonomy" id="2654844"/>
    <lineage>
        <taxon>Bacteria</taxon>
        <taxon>Pseudomonadati</taxon>
        <taxon>Bacteroidota</taxon>
        <taxon>Flavobacteriia</taxon>
        <taxon>Flavobacteriales</taxon>
        <taxon>Flavobacteriaceae</taxon>
        <taxon>Flavobacterium</taxon>
    </lineage>
</organism>
<dbReference type="AlphaFoldDB" id="A0A6V6YSQ3"/>
<dbReference type="Proteomes" id="UP000530060">
    <property type="component" value="Unassembled WGS sequence"/>
</dbReference>
<comment type="caution">
    <text evidence="1">The sequence shown here is derived from an EMBL/GenBank/DDBJ whole genome shotgun (WGS) entry which is preliminary data.</text>
</comment>
<keyword evidence="2" id="KW-1185">Reference proteome</keyword>
<evidence type="ECO:0000313" key="1">
    <source>
        <dbReference type="EMBL" id="CAD0002473.1"/>
    </source>
</evidence>
<dbReference type="RefSeq" id="WP_180908261.1">
    <property type="nucleotide sequence ID" value="NZ_CAIJDP010000060.1"/>
</dbReference>
<accession>A0A6V6YSQ3</accession>
<protein>
    <submittedName>
        <fullName evidence="1">Uncharacterized protein</fullName>
    </submittedName>
</protein>
<evidence type="ECO:0000313" key="2">
    <source>
        <dbReference type="Proteomes" id="UP000530060"/>
    </source>
</evidence>
<proteinExistence type="predicted"/>
<name>A0A6V6YSQ3_9FLAO</name>
<dbReference type="EMBL" id="CAIJDP010000060">
    <property type="protein sequence ID" value="CAD0002473.1"/>
    <property type="molecule type" value="Genomic_DNA"/>
</dbReference>
<reference evidence="1 2" key="1">
    <citation type="submission" date="2020-06" db="EMBL/GenBank/DDBJ databases">
        <authorList>
            <person name="Criscuolo A."/>
        </authorList>
    </citation>
    <scope>NUCLEOTIDE SEQUENCE [LARGE SCALE GENOMIC DNA]</scope>
    <source>
        <strain evidence="2">CIP 111411</strain>
    </source>
</reference>
<sequence length="126" mass="13810">MAAKTTLDTLYLINDSNRIVSIEIIVGDQGQTSTLSIALDKEDIVANHIGNLPKTAIQENKLLHGKSLKIQATITDTSKETNVTSLNIKLSGGFLTRNYPLYKMVDSDGDSADYYCNIEFINPSKS</sequence>
<gene>
    <name evidence="1" type="ORF">FLAT13_01156</name>
</gene>